<keyword evidence="3" id="KW-1185">Reference proteome</keyword>
<dbReference type="AlphaFoldDB" id="A0A1T4PYL9"/>
<gene>
    <name evidence="2" type="ORF">SAMN02745118_02368</name>
</gene>
<dbReference type="InterPro" id="IPR010897">
    <property type="entry name" value="Spore_II_P"/>
</dbReference>
<name>A0A1T4PYL9_9FIRM</name>
<keyword evidence="1" id="KW-1133">Transmembrane helix</keyword>
<dbReference type="Proteomes" id="UP000190625">
    <property type="component" value="Unassembled WGS sequence"/>
</dbReference>
<keyword evidence="1" id="KW-0472">Membrane</keyword>
<dbReference type="EMBL" id="FUWM01000022">
    <property type="protein sequence ID" value="SJZ96603.1"/>
    <property type="molecule type" value="Genomic_DNA"/>
</dbReference>
<dbReference type="NCBIfam" id="TIGR02867">
    <property type="entry name" value="spore_II_P"/>
    <property type="match status" value="1"/>
</dbReference>
<organism evidence="2 3">
    <name type="scientific">Selenihalanaerobacter shriftii</name>
    <dbReference type="NCBI Taxonomy" id="142842"/>
    <lineage>
        <taxon>Bacteria</taxon>
        <taxon>Bacillati</taxon>
        <taxon>Bacillota</taxon>
        <taxon>Clostridia</taxon>
        <taxon>Halanaerobiales</taxon>
        <taxon>Halobacteroidaceae</taxon>
        <taxon>Selenihalanaerobacter</taxon>
    </lineage>
</organism>
<evidence type="ECO:0000256" key="1">
    <source>
        <dbReference type="SAM" id="Phobius"/>
    </source>
</evidence>
<sequence>MFLTTDYILKRIILIILILVLSLGIINILSDSINLLKPNSILPIELNISNSKQILKHALPILGSKQQEPISYLVNSPTDLIDLISKSLLNIKISDPVSILDSELAFPLVLNKNSVEVASSEIYPTVRQRNNNNIQRSSNNKRQALQDSNLKFSQTKQSSQSNNDNVRFFQTQQSKEVKTFYSNVLAAVYHTHTSESYGVNVFNGHSAPGTKGDITEVGRELVKTLNYKYGIQAIQDTQVNDSVYRRAYFKSRRVGQRLVKENSNLKMVFDIHRDALAKQNKEVMTTTINGQKVARIMIVVAKADSDYGLSHPNWRKNLEFANRLADKMSSMYPGLLRKVKVVENRRYNQDIHPHALILEFGGVINTLPEVKRSARLMADVIASLLAEELGE</sequence>
<protein>
    <submittedName>
        <fullName evidence="2">Stage II sporulation protein P</fullName>
    </submittedName>
</protein>
<proteinExistence type="predicted"/>
<dbReference type="RefSeq" id="WP_078810800.1">
    <property type="nucleotide sequence ID" value="NZ_FUWM01000022.1"/>
</dbReference>
<evidence type="ECO:0000313" key="3">
    <source>
        <dbReference type="Proteomes" id="UP000190625"/>
    </source>
</evidence>
<keyword evidence="1" id="KW-0812">Transmembrane</keyword>
<evidence type="ECO:0000313" key="2">
    <source>
        <dbReference type="EMBL" id="SJZ96603.1"/>
    </source>
</evidence>
<dbReference type="STRING" id="142842.SAMN02745118_02368"/>
<reference evidence="3" key="1">
    <citation type="submission" date="2017-02" db="EMBL/GenBank/DDBJ databases">
        <authorList>
            <person name="Varghese N."/>
            <person name="Submissions S."/>
        </authorList>
    </citation>
    <scope>NUCLEOTIDE SEQUENCE [LARGE SCALE GENOMIC DNA]</scope>
    <source>
        <strain evidence="3">ATCC BAA-73</strain>
    </source>
</reference>
<accession>A0A1T4PYL9</accession>
<dbReference type="Pfam" id="PF07454">
    <property type="entry name" value="SpoIIP"/>
    <property type="match status" value="1"/>
</dbReference>
<dbReference type="OrthoDB" id="1633470at2"/>
<feature type="transmembrane region" description="Helical" evidence="1">
    <location>
        <begin position="12"/>
        <end position="30"/>
    </location>
</feature>